<dbReference type="AlphaFoldDB" id="A0A2H1W2U2"/>
<accession>A0A2H1W2U2</accession>
<reference evidence="2" key="1">
    <citation type="submission" date="2016-07" db="EMBL/GenBank/DDBJ databases">
        <authorList>
            <person name="Bretaudeau A."/>
        </authorList>
    </citation>
    <scope>NUCLEOTIDE SEQUENCE</scope>
    <source>
        <strain evidence="2">Rice</strain>
        <tissue evidence="2">Whole body</tissue>
    </source>
</reference>
<dbReference type="EMBL" id="ODYU01005974">
    <property type="protein sequence ID" value="SOQ47415.1"/>
    <property type="molecule type" value="Genomic_DNA"/>
</dbReference>
<protein>
    <submittedName>
        <fullName evidence="2">SFRICE_027937</fullName>
    </submittedName>
</protein>
<feature type="region of interest" description="Disordered" evidence="1">
    <location>
        <begin position="1"/>
        <end position="21"/>
    </location>
</feature>
<evidence type="ECO:0000313" key="2">
    <source>
        <dbReference type="EMBL" id="SOQ47415.1"/>
    </source>
</evidence>
<organism evidence="2">
    <name type="scientific">Spodoptera frugiperda</name>
    <name type="common">Fall armyworm</name>
    <dbReference type="NCBI Taxonomy" id="7108"/>
    <lineage>
        <taxon>Eukaryota</taxon>
        <taxon>Metazoa</taxon>
        <taxon>Ecdysozoa</taxon>
        <taxon>Arthropoda</taxon>
        <taxon>Hexapoda</taxon>
        <taxon>Insecta</taxon>
        <taxon>Pterygota</taxon>
        <taxon>Neoptera</taxon>
        <taxon>Endopterygota</taxon>
        <taxon>Lepidoptera</taxon>
        <taxon>Glossata</taxon>
        <taxon>Ditrysia</taxon>
        <taxon>Noctuoidea</taxon>
        <taxon>Noctuidae</taxon>
        <taxon>Amphipyrinae</taxon>
        <taxon>Spodoptera</taxon>
    </lineage>
</organism>
<feature type="region of interest" description="Disordered" evidence="1">
    <location>
        <begin position="82"/>
        <end position="124"/>
    </location>
</feature>
<name>A0A2H1W2U2_SPOFR</name>
<proteinExistence type="predicted"/>
<gene>
    <name evidence="2" type="ORF">SFRICE_027937</name>
</gene>
<sequence length="124" mass="14058">MFINKEKLDKDKRADGSPDGITEGRLKHCYKWVASLLGVRNVRVVRESGIGKGNFNKFYLESLTKEQFVSVRDPYFGTNELASRSDSLTEKRRETTLAFSKERESGAADNVKGYRSSGSKQEKE</sequence>
<feature type="compositionally biased region" description="Basic and acidic residues" evidence="1">
    <location>
        <begin position="87"/>
        <end position="106"/>
    </location>
</feature>
<evidence type="ECO:0000256" key="1">
    <source>
        <dbReference type="SAM" id="MobiDB-lite"/>
    </source>
</evidence>